<protein>
    <submittedName>
        <fullName evidence="2">Integrating conjugative element protein</fullName>
    </submittedName>
</protein>
<dbReference type="NCBIfam" id="TIGR03761">
    <property type="entry name" value="ICE_PFL4669"/>
    <property type="match status" value="1"/>
</dbReference>
<accession>A0A1D2QPT3</accession>
<dbReference type="AlphaFoldDB" id="A0A1D2QPT3"/>
<gene>
    <name evidence="2" type="ORF">AB835_08025</name>
</gene>
<feature type="compositionally biased region" description="Polar residues" evidence="1">
    <location>
        <begin position="47"/>
        <end position="56"/>
    </location>
</feature>
<name>A0A1D2QPT3_9GAMM</name>
<feature type="region of interest" description="Disordered" evidence="1">
    <location>
        <begin position="1"/>
        <end position="59"/>
    </location>
</feature>
<reference evidence="2 3" key="1">
    <citation type="journal article" date="2016" name="Appl. Environ. Microbiol.">
        <title>Lack of Overt Genome Reduction in the Bryostatin-Producing Bryozoan Symbiont "Candidatus Endobugula sertula".</title>
        <authorList>
            <person name="Miller I.J."/>
            <person name="Vanee N."/>
            <person name="Fong S.S."/>
            <person name="Lim-Fong G.E."/>
            <person name="Kwan J.C."/>
        </authorList>
    </citation>
    <scope>NUCLEOTIDE SEQUENCE [LARGE SCALE GENOMIC DNA]</scope>
    <source>
        <strain evidence="2">AB1-4</strain>
    </source>
</reference>
<organism evidence="2 3">
    <name type="scientific">Candidatus Endobugula sertula</name>
    <name type="common">Bugula neritina bacterial symbiont</name>
    <dbReference type="NCBI Taxonomy" id="62101"/>
    <lineage>
        <taxon>Bacteria</taxon>
        <taxon>Pseudomonadati</taxon>
        <taxon>Pseudomonadota</taxon>
        <taxon>Gammaproteobacteria</taxon>
        <taxon>Cellvibrionales</taxon>
        <taxon>Cellvibrionaceae</taxon>
        <taxon>Candidatus Endobugula</taxon>
    </lineage>
</organism>
<feature type="compositionally biased region" description="Polar residues" evidence="1">
    <location>
        <begin position="14"/>
        <end position="29"/>
    </location>
</feature>
<dbReference type="Pfam" id="PF08900">
    <property type="entry name" value="AcaB"/>
    <property type="match status" value="1"/>
</dbReference>
<evidence type="ECO:0000313" key="2">
    <source>
        <dbReference type="EMBL" id="ODS23550.1"/>
    </source>
</evidence>
<feature type="region of interest" description="Disordered" evidence="1">
    <location>
        <begin position="341"/>
        <end position="389"/>
    </location>
</feature>
<evidence type="ECO:0000313" key="3">
    <source>
        <dbReference type="Proteomes" id="UP000242502"/>
    </source>
</evidence>
<feature type="compositionally biased region" description="Basic and acidic residues" evidence="1">
    <location>
        <begin position="341"/>
        <end position="351"/>
    </location>
</feature>
<sequence>MKTEKQQEDVDMPSSEQNNTNQEATVSNNSDDDKSTPEPASKPSPGSPQASPSEKSAGNGMSAFLAISSDSDPRAIAEKRKLNMAVARGEMTQEEADEIAKRPRTPGAFKSISGEVTLRTKLAVSLFTGRRGNPSKHLSPIIGLTRFAKRSVEIWTAAEQDDPYADHVLLHIEEAYDTAKKRLDNMTKDVGSAMEDYLDIDFEDSAMSSKKPTTLQAEFHCSWAWRGLKLVKQFDDLVKLALGGKHIGLYTEEDWIAIVHETGRGIRHMFLRSEYWIYTGIGRENVKADDRFAQEAYEKYVKGNRKDFLILDDDVINGVRRAKLSPKIKGNPRAERFRAMNKLRDKAENDGKKKKTSVIMKSSGKKTTDTGKPSGKKTLKLKKNAERES</sequence>
<evidence type="ECO:0000256" key="1">
    <source>
        <dbReference type="SAM" id="MobiDB-lite"/>
    </source>
</evidence>
<comment type="caution">
    <text evidence="2">The sequence shown here is derived from an EMBL/GenBank/DDBJ whole genome shotgun (WGS) entry which is preliminary data.</text>
</comment>
<dbReference type="InterPro" id="IPR014996">
    <property type="entry name" value="AcaB"/>
</dbReference>
<dbReference type="Proteomes" id="UP000242502">
    <property type="component" value="Unassembled WGS sequence"/>
</dbReference>
<dbReference type="EMBL" id="MDLC01000025">
    <property type="protein sequence ID" value="ODS23550.1"/>
    <property type="molecule type" value="Genomic_DNA"/>
</dbReference>
<dbReference type="STRING" id="62101.AB835_08025"/>
<proteinExistence type="predicted"/>